<dbReference type="RefSeq" id="WP_130305481.1">
    <property type="nucleotide sequence ID" value="NZ_SHKN01000001.1"/>
</dbReference>
<dbReference type="OrthoDB" id="9789566at2"/>
<keyword evidence="5" id="KW-1185">Reference proteome</keyword>
<dbReference type="GO" id="GO:0003677">
    <property type="term" value="F:DNA binding"/>
    <property type="evidence" value="ECO:0007669"/>
    <property type="project" value="UniProtKB-UniRule"/>
</dbReference>
<sequence>MEKKIIETQENILDAARTIFAQKGLSGARMQEIADRAGINKALLHYYYRSKEKLFKQVFEEAFKKLIRPLAAFLADDSELFQKIRNICKLYNEVMSQYPFIPNFIINEINTDPSRIINLINFEGVTEGKQKTVAQIQAAIKTGKIRPIDPRELILNIISLSIFPFASRPIAEQFLYKNDDMDQILKSRADGVADFIIQSIKI</sequence>
<dbReference type="PANTHER" id="PTHR30328">
    <property type="entry name" value="TRANSCRIPTIONAL REPRESSOR"/>
    <property type="match status" value="1"/>
</dbReference>
<dbReference type="InterPro" id="IPR009057">
    <property type="entry name" value="Homeodomain-like_sf"/>
</dbReference>
<evidence type="ECO:0000313" key="5">
    <source>
        <dbReference type="Proteomes" id="UP000293562"/>
    </source>
</evidence>
<evidence type="ECO:0000256" key="2">
    <source>
        <dbReference type="PROSITE-ProRule" id="PRU00335"/>
    </source>
</evidence>
<name>A0A4Q7VHW4_9BACT</name>
<dbReference type="SUPFAM" id="SSF46689">
    <property type="entry name" value="Homeodomain-like"/>
    <property type="match status" value="1"/>
</dbReference>
<dbReference type="AlphaFoldDB" id="A0A4Q7VHW4"/>
<dbReference type="Pfam" id="PF00440">
    <property type="entry name" value="TetR_N"/>
    <property type="match status" value="1"/>
</dbReference>
<dbReference type="SUPFAM" id="SSF48498">
    <property type="entry name" value="Tetracyclin repressor-like, C-terminal domain"/>
    <property type="match status" value="1"/>
</dbReference>
<gene>
    <name evidence="4" type="ORF">EV201_0141</name>
</gene>
<accession>A0A4Q7VHW4</accession>
<dbReference type="Gene3D" id="1.10.357.10">
    <property type="entry name" value="Tetracycline Repressor, domain 2"/>
    <property type="match status" value="1"/>
</dbReference>
<comment type="caution">
    <text evidence="4">The sequence shown here is derived from an EMBL/GenBank/DDBJ whole genome shotgun (WGS) entry which is preliminary data.</text>
</comment>
<dbReference type="InterPro" id="IPR036271">
    <property type="entry name" value="Tet_transcr_reg_TetR-rel_C_sf"/>
</dbReference>
<organism evidence="4 5">
    <name type="scientific">Ancylomarina subtilis</name>
    <dbReference type="NCBI Taxonomy" id="1639035"/>
    <lineage>
        <taxon>Bacteria</taxon>
        <taxon>Pseudomonadati</taxon>
        <taxon>Bacteroidota</taxon>
        <taxon>Bacteroidia</taxon>
        <taxon>Marinilabiliales</taxon>
        <taxon>Marinifilaceae</taxon>
        <taxon>Ancylomarina</taxon>
    </lineage>
</organism>
<keyword evidence="1 2" id="KW-0238">DNA-binding</keyword>
<evidence type="ECO:0000256" key="1">
    <source>
        <dbReference type="ARBA" id="ARBA00023125"/>
    </source>
</evidence>
<dbReference type="PROSITE" id="PS50977">
    <property type="entry name" value="HTH_TETR_2"/>
    <property type="match status" value="1"/>
</dbReference>
<proteinExistence type="predicted"/>
<dbReference type="InterPro" id="IPR001647">
    <property type="entry name" value="HTH_TetR"/>
</dbReference>
<dbReference type="EMBL" id="SHKN01000001">
    <property type="protein sequence ID" value="RZT95518.1"/>
    <property type="molecule type" value="Genomic_DNA"/>
</dbReference>
<feature type="DNA-binding region" description="H-T-H motif" evidence="2">
    <location>
        <begin position="29"/>
        <end position="48"/>
    </location>
</feature>
<reference evidence="4 5" key="1">
    <citation type="submission" date="2019-02" db="EMBL/GenBank/DDBJ databases">
        <title>Genomic Encyclopedia of Type Strains, Phase IV (KMG-IV): sequencing the most valuable type-strain genomes for metagenomic binning, comparative biology and taxonomic classification.</title>
        <authorList>
            <person name="Goeker M."/>
        </authorList>
    </citation>
    <scope>NUCLEOTIDE SEQUENCE [LARGE SCALE GENOMIC DNA]</scope>
    <source>
        <strain evidence="4 5">DSM 28825</strain>
    </source>
</reference>
<evidence type="ECO:0000313" key="4">
    <source>
        <dbReference type="EMBL" id="RZT95518.1"/>
    </source>
</evidence>
<evidence type="ECO:0000259" key="3">
    <source>
        <dbReference type="PROSITE" id="PS50977"/>
    </source>
</evidence>
<feature type="domain" description="HTH tetR-type" evidence="3">
    <location>
        <begin position="6"/>
        <end position="66"/>
    </location>
</feature>
<dbReference type="InterPro" id="IPR050109">
    <property type="entry name" value="HTH-type_TetR-like_transc_reg"/>
</dbReference>
<protein>
    <submittedName>
        <fullName evidence="4">TetR family transcriptional regulator</fullName>
    </submittedName>
</protein>
<dbReference type="PANTHER" id="PTHR30328:SF54">
    <property type="entry name" value="HTH-TYPE TRANSCRIPTIONAL REPRESSOR SCO4008"/>
    <property type="match status" value="1"/>
</dbReference>
<dbReference type="PRINTS" id="PR00455">
    <property type="entry name" value="HTHTETR"/>
</dbReference>
<dbReference type="Proteomes" id="UP000293562">
    <property type="component" value="Unassembled WGS sequence"/>
</dbReference>